<name>A0A2R6X5Y7_MARPO</name>
<evidence type="ECO:0000256" key="1">
    <source>
        <dbReference type="SAM" id="MobiDB-lite"/>
    </source>
</evidence>
<evidence type="ECO:0000313" key="3">
    <source>
        <dbReference type="EMBL" id="PTQ41513.1"/>
    </source>
</evidence>
<keyword evidence="2" id="KW-0472">Membrane</keyword>
<dbReference type="AlphaFoldDB" id="A0A2R6X5Y7"/>
<proteinExistence type="predicted"/>
<dbReference type="Proteomes" id="UP000244005">
    <property type="component" value="Unassembled WGS sequence"/>
</dbReference>
<dbReference type="Gramene" id="Mp6g04250.1">
    <property type="protein sequence ID" value="Mp6g04250.1.cds1"/>
    <property type="gene ID" value="Mp6g04250"/>
</dbReference>
<keyword evidence="4" id="KW-1185">Reference proteome</keyword>
<reference evidence="4" key="1">
    <citation type="journal article" date="2017" name="Cell">
        <title>Insights into land plant evolution garnered from the Marchantia polymorpha genome.</title>
        <authorList>
            <person name="Bowman J.L."/>
            <person name="Kohchi T."/>
            <person name="Yamato K.T."/>
            <person name="Jenkins J."/>
            <person name="Shu S."/>
            <person name="Ishizaki K."/>
            <person name="Yamaoka S."/>
            <person name="Nishihama R."/>
            <person name="Nakamura Y."/>
            <person name="Berger F."/>
            <person name="Adam C."/>
            <person name="Aki S.S."/>
            <person name="Althoff F."/>
            <person name="Araki T."/>
            <person name="Arteaga-Vazquez M.A."/>
            <person name="Balasubrmanian S."/>
            <person name="Barry K."/>
            <person name="Bauer D."/>
            <person name="Boehm C.R."/>
            <person name="Briginshaw L."/>
            <person name="Caballero-Perez J."/>
            <person name="Catarino B."/>
            <person name="Chen F."/>
            <person name="Chiyoda S."/>
            <person name="Chovatia M."/>
            <person name="Davies K.M."/>
            <person name="Delmans M."/>
            <person name="Demura T."/>
            <person name="Dierschke T."/>
            <person name="Dolan L."/>
            <person name="Dorantes-Acosta A.E."/>
            <person name="Eklund D.M."/>
            <person name="Florent S.N."/>
            <person name="Flores-Sandoval E."/>
            <person name="Fujiyama A."/>
            <person name="Fukuzawa H."/>
            <person name="Galik B."/>
            <person name="Grimanelli D."/>
            <person name="Grimwood J."/>
            <person name="Grossniklaus U."/>
            <person name="Hamada T."/>
            <person name="Haseloff J."/>
            <person name="Hetherington A.J."/>
            <person name="Higo A."/>
            <person name="Hirakawa Y."/>
            <person name="Hundley H.N."/>
            <person name="Ikeda Y."/>
            <person name="Inoue K."/>
            <person name="Inoue S.I."/>
            <person name="Ishida S."/>
            <person name="Jia Q."/>
            <person name="Kakita M."/>
            <person name="Kanazawa T."/>
            <person name="Kawai Y."/>
            <person name="Kawashima T."/>
            <person name="Kennedy M."/>
            <person name="Kinose K."/>
            <person name="Kinoshita T."/>
            <person name="Kohara Y."/>
            <person name="Koide E."/>
            <person name="Komatsu K."/>
            <person name="Kopischke S."/>
            <person name="Kubo M."/>
            <person name="Kyozuka J."/>
            <person name="Lagercrantz U."/>
            <person name="Lin S.S."/>
            <person name="Lindquist E."/>
            <person name="Lipzen A.M."/>
            <person name="Lu C.W."/>
            <person name="De Luna E."/>
            <person name="Martienssen R.A."/>
            <person name="Minamino N."/>
            <person name="Mizutani M."/>
            <person name="Mizutani M."/>
            <person name="Mochizuki N."/>
            <person name="Monte I."/>
            <person name="Mosher R."/>
            <person name="Nagasaki H."/>
            <person name="Nakagami H."/>
            <person name="Naramoto S."/>
            <person name="Nishitani K."/>
            <person name="Ohtani M."/>
            <person name="Okamoto T."/>
            <person name="Okumura M."/>
            <person name="Phillips J."/>
            <person name="Pollak B."/>
            <person name="Reinders A."/>
            <person name="Rovekamp M."/>
            <person name="Sano R."/>
            <person name="Sawa S."/>
            <person name="Schmid M.W."/>
            <person name="Shirakawa M."/>
            <person name="Solano R."/>
            <person name="Spunde A."/>
            <person name="Suetsugu N."/>
            <person name="Sugano S."/>
            <person name="Sugiyama A."/>
            <person name="Sun R."/>
            <person name="Suzuki Y."/>
            <person name="Takenaka M."/>
            <person name="Takezawa D."/>
            <person name="Tomogane H."/>
            <person name="Tsuzuki M."/>
            <person name="Ueda T."/>
            <person name="Umeda M."/>
            <person name="Ward J.M."/>
            <person name="Watanabe Y."/>
            <person name="Yazaki K."/>
            <person name="Yokoyama R."/>
            <person name="Yoshitake Y."/>
            <person name="Yotsui I."/>
            <person name="Zachgo S."/>
            <person name="Schmutz J."/>
        </authorList>
    </citation>
    <scope>NUCLEOTIDE SEQUENCE [LARGE SCALE GENOMIC DNA]</scope>
    <source>
        <strain evidence="4">Tak-1</strain>
    </source>
</reference>
<protein>
    <submittedName>
        <fullName evidence="3">Uncharacterized protein</fullName>
    </submittedName>
</protein>
<feature type="compositionally biased region" description="Basic and acidic residues" evidence="1">
    <location>
        <begin position="77"/>
        <end position="91"/>
    </location>
</feature>
<feature type="compositionally biased region" description="Low complexity" evidence="1">
    <location>
        <begin position="93"/>
        <end position="109"/>
    </location>
</feature>
<evidence type="ECO:0000256" key="2">
    <source>
        <dbReference type="SAM" id="Phobius"/>
    </source>
</evidence>
<feature type="region of interest" description="Disordered" evidence="1">
    <location>
        <begin position="14"/>
        <end position="33"/>
    </location>
</feature>
<feature type="region of interest" description="Disordered" evidence="1">
    <location>
        <begin position="77"/>
        <end position="109"/>
    </location>
</feature>
<feature type="transmembrane region" description="Helical" evidence="2">
    <location>
        <begin position="50"/>
        <end position="70"/>
    </location>
</feature>
<keyword evidence="2" id="KW-1133">Transmembrane helix</keyword>
<organism evidence="3 4">
    <name type="scientific">Marchantia polymorpha</name>
    <name type="common">Common liverwort</name>
    <name type="synonym">Marchantia aquatica</name>
    <dbReference type="NCBI Taxonomy" id="3197"/>
    <lineage>
        <taxon>Eukaryota</taxon>
        <taxon>Viridiplantae</taxon>
        <taxon>Streptophyta</taxon>
        <taxon>Embryophyta</taxon>
        <taxon>Marchantiophyta</taxon>
        <taxon>Marchantiopsida</taxon>
        <taxon>Marchantiidae</taxon>
        <taxon>Marchantiales</taxon>
        <taxon>Marchantiaceae</taxon>
        <taxon>Marchantia</taxon>
    </lineage>
</organism>
<dbReference type="EMBL" id="KZ772706">
    <property type="protein sequence ID" value="PTQ41513.1"/>
    <property type="molecule type" value="Genomic_DNA"/>
</dbReference>
<evidence type="ECO:0000313" key="4">
    <source>
        <dbReference type="Proteomes" id="UP000244005"/>
    </source>
</evidence>
<accession>A0A2R6X5Y7</accession>
<keyword evidence="2" id="KW-0812">Transmembrane</keyword>
<gene>
    <name evidence="3" type="ORF">MARPO_0034s0095</name>
</gene>
<sequence length="247" mass="27008">MLLRFSLDRISSSSSHVSSNRVPRWDEDDEDDEVEVRSRPWSSSLGFPRSLALVMVMVMVVIVSWFPSALDGRLAHRSNDEGNEGARRDSHLTATATTTATGGRWSAGGRTRSGVWRARLPGRRQRWSGRGSIMTQRSMWIMLEKEGASEMREENYAPSKSTALFAHEIISHVLGIPHCPEQSSGLRVSLSGQRAKHSLPPTDARVLLNVVVVVLLVVVAGGKKANSLSVSVCLSLSQEGGDLSSFV</sequence>